<feature type="compositionally biased region" description="Basic and acidic residues" evidence="1">
    <location>
        <begin position="35"/>
        <end position="54"/>
    </location>
</feature>
<evidence type="ECO:0000313" key="2">
    <source>
        <dbReference type="EMBL" id="CAE7516576.1"/>
    </source>
</evidence>
<reference evidence="2" key="1">
    <citation type="submission" date="2021-02" db="EMBL/GenBank/DDBJ databases">
        <authorList>
            <person name="Dougan E. K."/>
            <person name="Rhodes N."/>
            <person name="Thang M."/>
            <person name="Chan C."/>
        </authorList>
    </citation>
    <scope>NUCLEOTIDE SEQUENCE</scope>
</reference>
<evidence type="ECO:0000313" key="3">
    <source>
        <dbReference type="Proteomes" id="UP000649617"/>
    </source>
</evidence>
<dbReference type="OrthoDB" id="408098at2759"/>
<proteinExistence type="predicted"/>
<comment type="caution">
    <text evidence="2">The sequence shown here is derived from an EMBL/GenBank/DDBJ whole genome shotgun (WGS) entry which is preliminary data.</text>
</comment>
<organism evidence="2 3">
    <name type="scientific">Symbiodinium pilosum</name>
    <name type="common">Dinoflagellate</name>
    <dbReference type="NCBI Taxonomy" id="2952"/>
    <lineage>
        <taxon>Eukaryota</taxon>
        <taxon>Sar</taxon>
        <taxon>Alveolata</taxon>
        <taxon>Dinophyceae</taxon>
        <taxon>Suessiales</taxon>
        <taxon>Symbiodiniaceae</taxon>
        <taxon>Symbiodinium</taxon>
    </lineage>
</organism>
<keyword evidence="3" id="KW-1185">Reference proteome</keyword>
<accession>A0A812TCE6</accession>
<name>A0A812TCE6_SYMPI</name>
<dbReference type="Proteomes" id="UP000649617">
    <property type="component" value="Unassembled WGS sequence"/>
</dbReference>
<evidence type="ECO:0000256" key="1">
    <source>
        <dbReference type="SAM" id="MobiDB-lite"/>
    </source>
</evidence>
<dbReference type="EMBL" id="CAJNIZ010029513">
    <property type="protein sequence ID" value="CAE7516576.1"/>
    <property type="molecule type" value="Genomic_DNA"/>
</dbReference>
<gene>
    <name evidence="2" type="ORF">SPIL2461_LOCUS13489</name>
</gene>
<feature type="region of interest" description="Disordered" evidence="1">
    <location>
        <begin position="26"/>
        <end position="67"/>
    </location>
</feature>
<protein>
    <submittedName>
        <fullName evidence="2">Uncharacterized protein</fullName>
    </submittedName>
</protein>
<dbReference type="AlphaFoldDB" id="A0A812TCE6"/>
<sequence length="211" mass="23756">MQPLVPCLAGTGLLCYVSWHQLKKLVSPSDSSNNSDKKEKKVKKERDGNEEPRQNPKTGFQPRSDEEVKQTVERWLEHVHPRALDFFSTEQQLREVLESVARGTDANSDIILNEGCAFWYGDVTNDDLQASIRMIKPGETTESVTYLNRVLAFIFADDRSFKALMKLPKVPFKMSCGDQLCVSLSCMAAEAVHMDSEKTESDDDSDDSDSD</sequence>